<evidence type="ECO:0000313" key="5">
    <source>
        <dbReference type="Proteomes" id="UP000306324"/>
    </source>
</evidence>
<comment type="caution">
    <text evidence="4">The sequence shown here is derived from an EMBL/GenBank/DDBJ whole genome shotgun (WGS) entry which is preliminary data.</text>
</comment>
<proteinExistence type="predicted"/>
<reference evidence="4 5" key="1">
    <citation type="submission" date="2019-04" db="EMBL/GenBank/DDBJ databases">
        <title>A novel phosphate-accumulating bacterium identified in bioreactor for phosphate removal from wastewater.</title>
        <authorList>
            <person name="Kotlyarov R.Y."/>
            <person name="Beletsky A.V."/>
            <person name="Kallistova A.Y."/>
            <person name="Dorofeev A.G."/>
            <person name="Nikolaev Y.Y."/>
            <person name="Pimenov N.V."/>
            <person name="Ravin N.V."/>
            <person name="Mardanov A.V."/>
        </authorList>
    </citation>
    <scope>NUCLEOTIDE SEQUENCE [LARGE SCALE GENOMIC DNA]</scope>
    <source>
        <strain evidence="4 5">Bin19</strain>
    </source>
</reference>
<sequence>MHRSGRLAGTVFSALLAAVMAVPAQANPCADQRWLPAPIVELAVSGVLPAPVAAAAPRVSGDDDEVGLGGTGLRSENGAQRTTVLARPLNDDGEEGIGGTGVSTGHGDSIGLVGVVAGFASICVNGWEVHYEDSTPTRVDGTPSSTSVLALGQSISLRAVLRAGGYHATEISVLHAVQGPVQQLDPAAGTLVVLGQNVRLAGDAQAGIALGDHLSVSGNRLSDGSIVALRIARAPGDAPASLIGPVASLDGQSLRIGQLTVHLPPGSGLSNRVRVGEEVLVQGVLRTDTLLEAQKVHPNPRTSFAADVDRLQIQGLLRHHHGTQIDIDGTRIALPAADGGELPVAGSRVQVSARFGSDDRLLAESWRVERPVATDDPAARRNLRGNAWTSGRSRGETVQEGGADVLSTQQLEGIRPAASGGARSASEVPQLPTNPAERLEAQRPPPGPPDLLRPEGARPDVQRPTLPRPEIVRPENIRPESRPEVWRPDLPRPRR</sequence>
<evidence type="ECO:0000256" key="1">
    <source>
        <dbReference type="SAM" id="MobiDB-lite"/>
    </source>
</evidence>
<accession>A0A5S4F3R8</accession>
<dbReference type="Proteomes" id="UP000306324">
    <property type="component" value="Unassembled WGS sequence"/>
</dbReference>
<feature type="compositionally biased region" description="Low complexity" evidence="1">
    <location>
        <begin position="417"/>
        <end position="426"/>
    </location>
</feature>
<feature type="region of interest" description="Disordered" evidence="1">
    <location>
        <begin position="377"/>
        <end position="403"/>
    </location>
</feature>
<dbReference type="OrthoDB" id="6828816at2"/>
<feature type="domain" description="DUF5666" evidence="3">
    <location>
        <begin position="178"/>
        <end position="231"/>
    </location>
</feature>
<protein>
    <recommendedName>
        <fullName evidence="3">DUF5666 domain-containing protein</fullName>
    </recommendedName>
</protein>
<keyword evidence="2" id="KW-0732">Signal</keyword>
<feature type="signal peptide" evidence="2">
    <location>
        <begin position="1"/>
        <end position="26"/>
    </location>
</feature>
<keyword evidence="5" id="KW-1185">Reference proteome</keyword>
<feature type="compositionally biased region" description="Basic and acidic residues" evidence="1">
    <location>
        <begin position="470"/>
        <end position="495"/>
    </location>
</feature>
<name>A0A5S4F3R8_9PROT</name>
<evidence type="ECO:0000256" key="2">
    <source>
        <dbReference type="SAM" id="SignalP"/>
    </source>
</evidence>
<organism evidence="4 5">
    <name type="scientific">Candidatus Accumulibacter phosphatis</name>
    <dbReference type="NCBI Taxonomy" id="327160"/>
    <lineage>
        <taxon>Bacteria</taxon>
        <taxon>Pseudomonadati</taxon>
        <taxon>Pseudomonadota</taxon>
        <taxon>Betaproteobacteria</taxon>
        <taxon>Candidatus Accumulibacter</taxon>
    </lineage>
</organism>
<feature type="region of interest" description="Disordered" evidence="1">
    <location>
        <begin position="416"/>
        <end position="495"/>
    </location>
</feature>
<dbReference type="RefSeq" id="WP_138678805.1">
    <property type="nucleotide sequence ID" value="NZ_SWAD01000099.1"/>
</dbReference>
<feature type="compositionally biased region" description="Basic and acidic residues" evidence="1">
    <location>
        <begin position="452"/>
        <end position="461"/>
    </location>
</feature>
<evidence type="ECO:0000313" key="4">
    <source>
        <dbReference type="EMBL" id="TMQ75383.1"/>
    </source>
</evidence>
<feature type="chain" id="PRO_5024433857" description="DUF5666 domain-containing protein" evidence="2">
    <location>
        <begin position="27"/>
        <end position="495"/>
    </location>
</feature>
<feature type="region of interest" description="Disordered" evidence="1">
    <location>
        <begin position="58"/>
        <end position="80"/>
    </location>
</feature>
<dbReference type="Pfam" id="PF18914">
    <property type="entry name" value="DUF5666"/>
    <property type="match status" value="2"/>
</dbReference>
<evidence type="ECO:0000259" key="3">
    <source>
        <dbReference type="Pfam" id="PF18914"/>
    </source>
</evidence>
<dbReference type="EMBL" id="SWAD01000099">
    <property type="protein sequence ID" value="TMQ75383.1"/>
    <property type="molecule type" value="Genomic_DNA"/>
</dbReference>
<dbReference type="InterPro" id="IPR043724">
    <property type="entry name" value="DUF5666"/>
</dbReference>
<dbReference type="AlphaFoldDB" id="A0A5S4F3R8"/>
<gene>
    <name evidence="4" type="ORF">ACCUM_1365</name>
</gene>
<feature type="domain" description="DUF5666" evidence="3">
    <location>
        <begin position="116"/>
        <end position="171"/>
    </location>
</feature>